<keyword evidence="3" id="KW-1003">Cell membrane</keyword>
<evidence type="ECO:0000256" key="6">
    <source>
        <dbReference type="ARBA" id="ARBA00023136"/>
    </source>
</evidence>
<accession>A0A5C2HE08</accession>
<evidence type="ECO:0000259" key="7">
    <source>
        <dbReference type="Pfam" id="PF00482"/>
    </source>
</evidence>
<keyword evidence="5" id="KW-1133">Transmembrane helix</keyword>
<proteinExistence type="inferred from homology"/>
<dbReference type="KEGG" id="apai:APAC_1940"/>
<dbReference type="Gene3D" id="1.20.81.30">
    <property type="entry name" value="Type II secretion system (T2SS), domain F"/>
    <property type="match status" value="2"/>
</dbReference>
<dbReference type="Proteomes" id="UP000322726">
    <property type="component" value="Chromosome"/>
</dbReference>
<feature type="domain" description="Type II secretion system protein GspF" evidence="7">
    <location>
        <begin position="267"/>
        <end position="384"/>
    </location>
</feature>
<keyword evidence="6" id="KW-0472">Membrane</keyword>
<keyword evidence="4" id="KW-0812">Transmembrane</keyword>
<dbReference type="InterPro" id="IPR042094">
    <property type="entry name" value="T2SS_GspF_sf"/>
</dbReference>
<keyword evidence="9" id="KW-1185">Reference proteome</keyword>
<comment type="similarity">
    <text evidence="2">Belongs to the GSP F family.</text>
</comment>
<dbReference type="OrthoDB" id="9805682at2"/>
<reference evidence="8" key="2">
    <citation type="submission" date="2019-09" db="EMBL/GenBank/DDBJ databases">
        <title>Taxonomic note: a critical rebuttal of the proposed division of the genus Arcobacter into six genera, emended descriptions of Arcobacter anaerophilus and the genus Arcobacter, and an assessment of genus-level boundaries for Epsilonproteobacteria using in silico genomic comparator tools.</title>
        <authorList>
            <person name="On S.L.W."/>
            <person name="Miller W.G."/>
            <person name="Biggs P."/>
            <person name="Cornelius A."/>
            <person name="Vandamme P."/>
        </authorList>
    </citation>
    <scope>NUCLEOTIDE SEQUENCE [LARGE SCALE GENOMIC DNA]</scope>
    <source>
        <strain evidence="8">LMG 26638</strain>
    </source>
</reference>
<dbReference type="GO" id="GO:0005886">
    <property type="term" value="C:plasma membrane"/>
    <property type="evidence" value="ECO:0007669"/>
    <property type="project" value="UniProtKB-SubCell"/>
</dbReference>
<dbReference type="Pfam" id="PF00482">
    <property type="entry name" value="T2SSF"/>
    <property type="match status" value="2"/>
</dbReference>
<dbReference type="PANTHER" id="PTHR30012">
    <property type="entry name" value="GENERAL SECRETION PATHWAY PROTEIN"/>
    <property type="match status" value="1"/>
</dbReference>
<comment type="subcellular location">
    <subcellularLocation>
        <location evidence="1">Cell membrane</location>
        <topology evidence="1">Multi-pass membrane protein</topology>
    </subcellularLocation>
</comment>
<dbReference type="AlphaFoldDB" id="A0A5C2HE08"/>
<evidence type="ECO:0000256" key="3">
    <source>
        <dbReference type="ARBA" id="ARBA00022475"/>
    </source>
</evidence>
<dbReference type="PRINTS" id="PR00812">
    <property type="entry name" value="BCTERIALGSPF"/>
</dbReference>
<evidence type="ECO:0000256" key="4">
    <source>
        <dbReference type="ARBA" id="ARBA00022692"/>
    </source>
</evidence>
<dbReference type="PANTHER" id="PTHR30012:SF0">
    <property type="entry name" value="TYPE II SECRETION SYSTEM PROTEIN F-RELATED"/>
    <property type="match status" value="1"/>
</dbReference>
<protein>
    <submittedName>
        <fullName evidence="8">Type II secretion/transformation system, F protein</fullName>
    </submittedName>
</protein>
<feature type="domain" description="Type II secretion system protein GspF" evidence="7">
    <location>
        <begin position="62"/>
        <end position="180"/>
    </location>
</feature>
<evidence type="ECO:0000256" key="2">
    <source>
        <dbReference type="ARBA" id="ARBA00005745"/>
    </source>
</evidence>
<dbReference type="RefSeq" id="WP_130233924.1">
    <property type="nucleotide sequence ID" value="NZ_BMEF01000038.1"/>
</dbReference>
<evidence type="ECO:0000256" key="1">
    <source>
        <dbReference type="ARBA" id="ARBA00004651"/>
    </source>
</evidence>
<sequence length="394" mass="46415">MKKYKIKYLKNDREYTLICRLDKMDKATLPNNILSIKPIFFSFDSFFKKRVDSKELNLLFYELNLMLESNITFNDALNILIKNKKDKNILEFLSLVKSAFSNSKPVEELLIDFKIDFMVIAFLKICQDSGNVKLNINALSKLLIENSEIKKKFYKAISYPILLIVSFCFALVSIFYFVIPKFKVMFTQFESALPLATKILFFVQEVFENYLLFIVAFLLVLIFIISYFYKSNRSFEFLIHKLLITKIPLLRDIYKNMELYKLFFVLKIMLDSKYEFHKALQTSALLLKNKYVLDRITIIKNLLHNGKQISKSFETSALFDDIILNLINTGEVSNSLHTITNEIRKIYKDRFHDKVNRLISLIQPIFLVLIMSLILWIVLAIFVPIWDIGNMIKM</sequence>
<evidence type="ECO:0000313" key="8">
    <source>
        <dbReference type="EMBL" id="QEP35014.1"/>
    </source>
</evidence>
<gene>
    <name evidence="8" type="ORF">APAC_1940</name>
</gene>
<dbReference type="EMBL" id="CP035928">
    <property type="protein sequence ID" value="QEP35014.1"/>
    <property type="molecule type" value="Genomic_DNA"/>
</dbReference>
<name>A0A5C2HE08_9BACT</name>
<dbReference type="InterPro" id="IPR003004">
    <property type="entry name" value="GspF/PilC"/>
</dbReference>
<organism evidence="8 9">
    <name type="scientific">Malaciobacter pacificus</name>
    <dbReference type="NCBI Taxonomy" id="1080223"/>
    <lineage>
        <taxon>Bacteria</taxon>
        <taxon>Pseudomonadati</taxon>
        <taxon>Campylobacterota</taxon>
        <taxon>Epsilonproteobacteria</taxon>
        <taxon>Campylobacterales</taxon>
        <taxon>Arcobacteraceae</taxon>
        <taxon>Malaciobacter</taxon>
    </lineage>
</organism>
<evidence type="ECO:0000256" key="5">
    <source>
        <dbReference type="ARBA" id="ARBA00022989"/>
    </source>
</evidence>
<reference evidence="8" key="1">
    <citation type="submission" date="2019-09" db="EMBL/GenBank/DDBJ databases">
        <title>Complete genome sequencing of four Arcobacter species reveals a diverse suite of mobile elements.</title>
        <authorList>
            <person name="Miller W.G."/>
            <person name="Yee E."/>
            <person name="Bono J.L."/>
        </authorList>
    </citation>
    <scope>NUCLEOTIDE SEQUENCE [LARGE SCALE GENOMIC DNA]</scope>
    <source>
        <strain evidence="8">LMG 26638</strain>
    </source>
</reference>
<dbReference type="InterPro" id="IPR018076">
    <property type="entry name" value="T2SS_GspF_dom"/>
</dbReference>
<evidence type="ECO:0000313" key="9">
    <source>
        <dbReference type="Proteomes" id="UP000322726"/>
    </source>
</evidence>